<dbReference type="RefSeq" id="WP_195172097.1">
    <property type="nucleotide sequence ID" value="NZ_CP062983.1"/>
</dbReference>
<dbReference type="PANTHER" id="PTHR18964">
    <property type="entry name" value="ROK (REPRESSOR, ORF, KINASE) FAMILY"/>
    <property type="match status" value="1"/>
</dbReference>
<reference evidence="2 3" key="1">
    <citation type="submission" date="2020-02" db="EMBL/GenBank/DDBJ databases">
        <authorList>
            <person name="Zheng R.K."/>
            <person name="Sun C.M."/>
        </authorList>
    </citation>
    <scope>NUCLEOTIDE SEQUENCE [LARGE SCALE GENOMIC DNA]</scope>
    <source>
        <strain evidence="3">rifampicinis</strain>
    </source>
</reference>
<dbReference type="KEGG" id="pmet:G4Y79_06545"/>
<gene>
    <name evidence="2" type="ORF">G4Y79_06545</name>
</gene>
<accession>A0A7S8EBQ4</accession>
<dbReference type="Gene3D" id="3.30.420.40">
    <property type="match status" value="2"/>
</dbReference>
<dbReference type="Proteomes" id="UP000594468">
    <property type="component" value="Chromosome"/>
</dbReference>
<dbReference type="AlphaFoldDB" id="A0A7S8EBQ4"/>
<dbReference type="InterPro" id="IPR000600">
    <property type="entry name" value="ROK"/>
</dbReference>
<dbReference type="InterPro" id="IPR043129">
    <property type="entry name" value="ATPase_NBD"/>
</dbReference>
<evidence type="ECO:0000313" key="3">
    <source>
        <dbReference type="Proteomes" id="UP000594468"/>
    </source>
</evidence>
<dbReference type="InterPro" id="IPR036390">
    <property type="entry name" value="WH_DNA-bd_sf"/>
</dbReference>
<dbReference type="Pfam" id="PF00480">
    <property type="entry name" value="ROK"/>
    <property type="match status" value="2"/>
</dbReference>
<dbReference type="SUPFAM" id="SSF46785">
    <property type="entry name" value="Winged helix' DNA-binding domain"/>
    <property type="match status" value="1"/>
</dbReference>
<dbReference type="Gene3D" id="1.10.10.10">
    <property type="entry name" value="Winged helix-like DNA-binding domain superfamily/Winged helix DNA-binding domain"/>
    <property type="match status" value="1"/>
</dbReference>
<proteinExistence type="inferred from homology"/>
<comment type="similarity">
    <text evidence="1">Belongs to the ROK (NagC/XylR) family.</text>
</comment>
<sequence>MQTHTSIIKSLSNTPMSLADLLNKTEVSLPTLRKAVQELTEKNWVQVVGQAETTGGRPAMLFGLDNHFYAIIGVHLQLPGMRLIVADLNGDVLQEQAIIQEEVPTPNQVIDIIVETIALLRREHPERELLGIGIAAPGYTDPVSGDIISVGRVEGWRNFPICSRLQAAVGLPTKITNDVDAMAIAEIRSANRPIDKNLIYLGLDEGIKASIVLNGSIYTGPFGNVGIISTRLLAVHDYLPPEIVNSSLTIHNINKLFDGEISQLSQADQRAYASILEETNPRQRVERIFAEQDLPVCVTVLGIVNRVIGIVAANLIHLIQPDTLVLGGVLSTMPANSYRKLEAEIRQYLPSLISNYLLIQPAFLSSPNAAAIGATHQFLQGLLVDMNKYGFDIGV</sequence>
<dbReference type="InterPro" id="IPR036388">
    <property type="entry name" value="WH-like_DNA-bd_sf"/>
</dbReference>
<keyword evidence="3" id="KW-1185">Reference proteome</keyword>
<protein>
    <submittedName>
        <fullName evidence="2">ROK family protein</fullName>
    </submittedName>
</protein>
<evidence type="ECO:0000313" key="2">
    <source>
        <dbReference type="EMBL" id="QPC84033.1"/>
    </source>
</evidence>
<dbReference type="EMBL" id="CP062983">
    <property type="protein sequence ID" value="QPC84033.1"/>
    <property type="molecule type" value="Genomic_DNA"/>
</dbReference>
<dbReference type="PANTHER" id="PTHR18964:SF149">
    <property type="entry name" value="BIFUNCTIONAL UDP-N-ACETYLGLUCOSAMINE 2-EPIMERASE_N-ACETYLMANNOSAMINE KINASE"/>
    <property type="match status" value="1"/>
</dbReference>
<dbReference type="SUPFAM" id="SSF53067">
    <property type="entry name" value="Actin-like ATPase domain"/>
    <property type="match status" value="1"/>
</dbReference>
<evidence type="ECO:0000256" key="1">
    <source>
        <dbReference type="ARBA" id="ARBA00006479"/>
    </source>
</evidence>
<name>A0A7S8EBQ4_9CHLR</name>
<organism evidence="2 3">
    <name type="scientific">Phototrophicus methaneseepsis</name>
    <dbReference type="NCBI Taxonomy" id="2710758"/>
    <lineage>
        <taxon>Bacteria</taxon>
        <taxon>Bacillati</taxon>
        <taxon>Chloroflexota</taxon>
        <taxon>Candidatus Thermofontia</taxon>
        <taxon>Phototrophicales</taxon>
        <taxon>Phototrophicaceae</taxon>
        <taxon>Phototrophicus</taxon>
    </lineage>
</organism>